<dbReference type="EMBL" id="AP013066">
    <property type="protein sequence ID" value="BAN35818.1"/>
    <property type="molecule type" value="Genomic_DNA"/>
</dbReference>
<name>S6ACS5_SULDS</name>
<proteinExistence type="predicted"/>
<dbReference type="KEGG" id="sdr:SCD_n02007"/>
<accession>S6ACS5</accession>
<reference evidence="1 2" key="1">
    <citation type="journal article" date="2012" name="Appl. Environ. Microbiol.">
        <title>Draft genome sequence of a psychrotolerant sulfur-oxidizing bacterium, Sulfuricella denitrificans skB26, and proteomic insights into cold adaptation.</title>
        <authorList>
            <person name="Watanabe T."/>
            <person name="Kojima H."/>
            <person name="Fukui M."/>
        </authorList>
    </citation>
    <scope>NUCLEOTIDE SEQUENCE [LARGE SCALE GENOMIC DNA]</scope>
    <source>
        <strain evidence="2">skB26</strain>
    </source>
</reference>
<evidence type="ECO:0000313" key="1">
    <source>
        <dbReference type="EMBL" id="BAN35818.1"/>
    </source>
</evidence>
<organism evidence="1 2">
    <name type="scientific">Sulfuricella denitrificans (strain DSM 22764 / NBRC 105220 / skB26)</name>
    <dbReference type="NCBI Taxonomy" id="1163617"/>
    <lineage>
        <taxon>Bacteria</taxon>
        <taxon>Pseudomonadati</taxon>
        <taxon>Pseudomonadota</taxon>
        <taxon>Betaproteobacteria</taxon>
        <taxon>Nitrosomonadales</taxon>
        <taxon>Sulfuricellaceae</taxon>
        <taxon>Sulfuricella</taxon>
    </lineage>
</organism>
<keyword evidence="2" id="KW-1185">Reference proteome</keyword>
<dbReference type="HOGENOM" id="CLU_3048713_0_0_4"/>
<protein>
    <submittedName>
        <fullName evidence="1">Uncharacterized protein</fullName>
    </submittedName>
</protein>
<dbReference type="AlphaFoldDB" id="S6ACS5"/>
<sequence>MFAVAVRSLSRACEKILTLELDWLQVLVSDVVLVVHDPVLRNASGKMLADAARG</sequence>
<gene>
    <name evidence="1" type="ORF">SCD_n02007</name>
</gene>
<evidence type="ECO:0000313" key="2">
    <source>
        <dbReference type="Proteomes" id="UP000015559"/>
    </source>
</evidence>
<dbReference type="Proteomes" id="UP000015559">
    <property type="component" value="Chromosome"/>
</dbReference>